<evidence type="ECO:0000256" key="1">
    <source>
        <dbReference type="SAM" id="MobiDB-lite"/>
    </source>
</evidence>
<feature type="compositionally biased region" description="Basic and acidic residues" evidence="1">
    <location>
        <begin position="244"/>
        <end position="260"/>
    </location>
</feature>
<dbReference type="OrthoDB" id="5826361at2759"/>
<organism evidence="2 3">
    <name type="scientific">Caenorhabditis auriculariae</name>
    <dbReference type="NCBI Taxonomy" id="2777116"/>
    <lineage>
        <taxon>Eukaryota</taxon>
        <taxon>Metazoa</taxon>
        <taxon>Ecdysozoa</taxon>
        <taxon>Nematoda</taxon>
        <taxon>Chromadorea</taxon>
        <taxon>Rhabditida</taxon>
        <taxon>Rhabditina</taxon>
        <taxon>Rhabditomorpha</taxon>
        <taxon>Rhabditoidea</taxon>
        <taxon>Rhabditidae</taxon>
        <taxon>Peloderinae</taxon>
        <taxon>Caenorhabditis</taxon>
    </lineage>
</organism>
<sequence>MSTRKEPSKSNRRATIFVTGPHKRQTIYHGDGSTPIRKTSQEANEGIVRHNHVAVHTASSVEVLVQLFLDEIELLRFRVRQNGARMRHYLAAKLNIDFTKLRNFLFSLFDRSIDKRFMEYQRDEAIILNNLPSRPPWKPPRYTFNDVEEMLTVDDYEEGVYQRRKPKWESLPQRMKPVLIDEDISAFQHLNLPMSMTMEDEDDRLSLPSTRTVMTSEDQMAAIHQQLAMLSRQLQALQRQNVPQERESSSKREVRAEKKSLHTSTSSSSPSSEDEGKGPSLCSPNLPRKKVEADRAPVSKIAPLSTGAPPPPPPPPSMTSYSLISGDTGPTPTKNIVNNSKKLPPPEVVTSDRPYLIEIANGRNLLKKTRPTGAPISPKQPRMRRPVSSFEAALKDRFRCFHGDTSLSEHEETEEEANANWD</sequence>
<gene>
    <name evidence="2" type="ORF">CAUJ_LOCUS7114</name>
</gene>
<dbReference type="AlphaFoldDB" id="A0A8S1H723"/>
<name>A0A8S1H723_9PELO</name>
<evidence type="ECO:0000313" key="2">
    <source>
        <dbReference type="EMBL" id="CAD6191195.1"/>
    </source>
</evidence>
<accession>A0A8S1H723</accession>
<feature type="region of interest" description="Disordered" evidence="1">
    <location>
        <begin position="238"/>
        <end position="349"/>
    </location>
</feature>
<dbReference type="Proteomes" id="UP000835052">
    <property type="component" value="Unassembled WGS sequence"/>
</dbReference>
<protein>
    <submittedName>
        <fullName evidence="2">Uncharacterized protein</fullName>
    </submittedName>
</protein>
<feature type="compositionally biased region" description="Low complexity" evidence="1">
    <location>
        <begin position="262"/>
        <end position="271"/>
    </location>
</feature>
<keyword evidence="3" id="KW-1185">Reference proteome</keyword>
<proteinExistence type="predicted"/>
<dbReference type="EMBL" id="CAJGYM010000020">
    <property type="protein sequence ID" value="CAD6191195.1"/>
    <property type="molecule type" value="Genomic_DNA"/>
</dbReference>
<comment type="caution">
    <text evidence="2">The sequence shown here is derived from an EMBL/GenBank/DDBJ whole genome shotgun (WGS) entry which is preliminary data.</text>
</comment>
<reference evidence="2" key="1">
    <citation type="submission" date="2020-10" db="EMBL/GenBank/DDBJ databases">
        <authorList>
            <person name="Kikuchi T."/>
        </authorList>
    </citation>
    <scope>NUCLEOTIDE SEQUENCE</scope>
    <source>
        <strain evidence="2">NKZ352</strain>
    </source>
</reference>
<feature type="compositionally biased region" description="Polar residues" evidence="1">
    <location>
        <begin position="318"/>
        <end position="341"/>
    </location>
</feature>
<feature type="compositionally biased region" description="Pro residues" evidence="1">
    <location>
        <begin position="308"/>
        <end position="317"/>
    </location>
</feature>
<feature type="region of interest" description="Disordered" evidence="1">
    <location>
        <begin position="366"/>
        <end position="388"/>
    </location>
</feature>
<evidence type="ECO:0000313" key="3">
    <source>
        <dbReference type="Proteomes" id="UP000835052"/>
    </source>
</evidence>